<protein>
    <recommendedName>
        <fullName evidence="1">DUF6268 domain-containing protein</fullName>
    </recommendedName>
</protein>
<dbReference type="KEGG" id="bdh:GV66_11025"/>
<evidence type="ECO:0000259" key="1">
    <source>
        <dbReference type="Pfam" id="PF19783"/>
    </source>
</evidence>
<dbReference type="AlphaFoldDB" id="A0AAX2R1N7"/>
<comment type="caution">
    <text evidence="2">The sequence shown here is derived from an EMBL/GenBank/DDBJ whole genome shotgun (WGS) entry which is preliminary data.</text>
</comment>
<feature type="domain" description="DUF6268" evidence="1">
    <location>
        <begin position="20"/>
        <end position="298"/>
    </location>
</feature>
<dbReference type="EMBL" id="SLTX01000001">
    <property type="protein sequence ID" value="TDB06732.1"/>
    <property type="molecule type" value="Genomic_DNA"/>
</dbReference>
<sequence>MNKTLTTLFLLLSIPFISYGQGYVSTDYLSSSSFKDDNGNKYGSGNLMILSGRYTLPISAKQNDAGQITAWTATLNCRYGILNNEAEATKLNPDNILNSSINISHIRPITEKWSVLASLGCGVYAAPNDVTLKSILANGAVVFVYKLRDNLSIGIGAGLTNSYGIPMILPMGYLNWQSSGKYEIKVDMSSGLNISASTWITKKIKVEFTALEIDGMSSVMDINGKSKIYSTMMMKSYASPSFHISKQASIYLGIGGNWLRSTKISDRSLKGFFDSFKDDENKYQFGVSLRLMAGVRFKF</sequence>
<gene>
    <name evidence="2" type="ORF">E1J06_04575</name>
</gene>
<evidence type="ECO:0000313" key="2">
    <source>
        <dbReference type="EMBL" id="TDB06732.1"/>
    </source>
</evidence>
<proteinExistence type="predicted"/>
<accession>A0AAX2R1N7</accession>
<name>A0AAX2R1N7_9BACT</name>
<dbReference type="RefSeq" id="WP_008652991.1">
    <property type="nucleotide sequence ID" value="NZ_CP046427.1"/>
</dbReference>
<dbReference type="Proteomes" id="UP000294834">
    <property type="component" value="Unassembled WGS sequence"/>
</dbReference>
<dbReference type="InterPro" id="IPR046235">
    <property type="entry name" value="DUF6268"/>
</dbReference>
<organism evidence="2 3">
    <name type="scientific">Phocaeicola dorei</name>
    <dbReference type="NCBI Taxonomy" id="357276"/>
    <lineage>
        <taxon>Bacteria</taxon>
        <taxon>Pseudomonadati</taxon>
        <taxon>Bacteroidota</taxon>
        <taxon>Bacteroidia</taxon>
        <taxon>Bacteroidales</taxon>
        <taxon>Bacteroidaceae</taxon>
        <taxon>Phocaeicola</taxon>
    </lineage>
</organism>
<reference evidence="2 3" key="1">
    <citation type="journal article" date="2019" name="Nat. Microbiol.">
        <title>Genomic variation and strain-specific functional adaptation in the human gut microbiome during early life.</title>
        <authorList>
            <person name="Vatanen T."/>
            <person name="Plichta D.R."/>
            <person name="Somani J."/>
            <person name="Munch P.C."/>
            <person name="Arthur T.D."/>
            <person name="Hall A.B."/>
            <person name="Rudolf S."/>
            <person name="Oakeley E.J."/>
            <person name="Ke X."/>
            <person name="Young R.A."/>
            <person name="Haiser H.J."/>
            <person name="Kolde R."/>
            <person name="Yassour M."/>
            <person name="Luopajarvi K."/>
            <person name="Siljander H."/>
            <person name="Virtanen S.M."/>
            <person name="Ilonen J."/>
            <person name="Uibo R."/>
            <person name="Tillmann V."/>
            <person name="Mokurov S."/>
            <person name="Dorshakova N."/>
            <person name="Porter J.A."/>
            <person name="McHardy A.C."/>
            <person name="Lahdesmaki H."/>
            <person name="Vlamakis H."/>
            <person name="Huttenhower C."/>
            <person name="Knip M."/>
            <person name="Xavier R.J."/>
        </authorList>
    </citation>
    <scope>NUCLEOTIDE SEQUENCE [LARGE SCALE GENOMIC DNA]</scope>
    <source>
        <strain evidence="2 3">RJX1052</strain>
    </source>
</reference>
<evidence type="ECO:0000313" key="3">
    <source>
        <dbReference type="Proteomes" id="UP000294834"/>
    </source>
</evidence>
<dbReference type="Pfam" id="PF19783">
    <property type="entry name" value="DUF6268"/>
    <property type="match status" value="1"/>
</dbReference>